<dbReference type="PROSITE" id="PS51257">
    <property type="entry name" value="PROKAR_LIPOPROTEIN"/>
    <property type="match status" value="1"/>
</dbReference>
<dbReference type="EMBL" id="JNBY01000093">
    <property type="protein sequence ID" value="KDN83983.1"/>
    <property type="molecule type" value="Genomic_DNA"/>
</dbReference>
<keyword evidence="4" id="KW-1185">Reference proteome</keyword>
<evidence type="ECO:0008006" key="5">
    <source>
        <dbReference type="Google" id="ProtNLM"/>
    </source>
</evidence>
<gene>
    <name evidence="3" type="ORF">KCH_37740</name>
</gene>
<dbReference type="eggNOG" id="COG0823">
    <property type="taxonomic scope" value="Bacteria"/>
</dbReference>
<dbReference type="Gene3D" id="2.120.10.30">
    <property type="entry name" value="TolB, C-terminal domain"/>
    <property type="match status" value="1"/>
</dbReference>
<protein>
    <recommendedName>
        <fullName evidence="5">WD40 repeat protein</fullName>
    </recommendedName>
</protein>
<dbReference type="AlphaFoldDB" id="A0A066YR03"/>
<evidence type="ECO:0000256" key="2">
    <source>
        <dbReference type="SAM" id="SignalP"/>
    </source>
</evidence>
<dbReference type="Proteomes" id="UP000027178">
    <property type="component" value="Unassembled WGS sequence"/>
</dbReference>
<dbReference type="PATRIC" id="fig|1348663.4.peg.3633"/>
<comment type="caution">
    <text evidence="3">The sequence shown here is derived from an EMBL/GenBank/DDBJ whole genome shotgun (WGS) entry which is preliminary data.</text>
</comment>
<dbReference type="PANTHER" id="PTHR36842">
    <property type="entry name" value="PROTEIN TOLB HOMOLOG"/>
    <property type="match status" value="1"/>
</dbReference>
<keyword evidence="2" id="KW-0732">Signal</keyword>
<dbReference type="InterPro" id="IPR011042">
    <property type="entry name" value="6-blade_b-propeller_TolB-like"/>
</dbReference>
<evidence type="ECO:0000313" key="3">
    <source>
        <dbReference type="EMBL" id="KDN83983.1"/>
    </source>
</evidence>
<feature type="chain" id="PRO_5038376498" description="WD40 repeat protein" evidence="2">
    <location>
        <begin position="25"/>
        <end position="332"/>
    </location>
</feature>
<feature type="compositionally biased region" description="Low complexity" evidence="1">
    <location>
        <begin position="39"/>
        <end position="57"/>
    </location>
</feature>
<feature type="signal peptide" evidence="2">
    <location>
        <begin position="1"/>
        <end position="24"/>
    </location>
</feature>
<proteinExistence type="predicted"/>
<dbReference type="Gene3D" id="2.120.10.60">
    <property type="entry name" value="Tricorn protease N-terminal domain"/>
    <property type="match status" value="1"/>
</dbReference>
<dbReference type="OrthoDB" id="9808778at2"/>
<evidence type="ECO:0000256" key="1">
    <source>
        <dbReference type="SAM" id="MobiDB-lite"/>
    </source>
</evidence>
<dbReference type="HOGENOM" id="CLU_833610_0_0_11"/>
<evidence type="ECO:0000313" key="4">
    <source>
        <dbReference type="Proteomes" id="UP000027178"/>
    </source>
</evidence>
<organism evidence="3 4">
    <name type="scientific">Kitasatospora cheerisanensis KCTC 2395</name>
    <dbReference type="NCBI Taxonomy" id="1348663"/>
    <lineage>
        <taxon>Bacteria</taxon>
        <taxon>Bacillati</taxon>
        <taxon>Actinomycetota</taxon>
        <taxon>Actinomycetes</taxon>
        <taxon>Kitasatosporales</taxon>
        <taxon>Streptomycetaceae</taxon>
        <taxon>Kitasatospora</taxon>
    </lineage>
</organism>
<reference evidence="3 4" key="1">
    <citation type="submission" date="2014-05" db="EMBL/GenBank/DDBJ databases">
        <title>Draft Genome Sequence of Kitasatospora cheerisanensis KCTC 2395.</title>
        <authorList>
            <person name="Nam D.H."/>
        </authorList>
    </citation>
    <scope>NUCLEOTIDE SEQUENCE [LARGE SCALE GENOMIC DNA]</scope>
    <source>
        <strain evidence="3 4">KCTC 2395</strain>
    </source>
</reference>
<accession>A0A066YR03</accession>
<feature type="region of interest" description="Disordered" evidence="1">
    <location>
        <begin position="34"/>
        <end position="76"/>
    </location>
</feature>
<dbReference type="RefSeq" id="WP_035864158.1">
    <property type="nucleotide sequence ID" value="NZ_KK853997.1"/>
</dbReference>
<name>A0A066YR03_9ACTN</name>
<dbReference type="SUPFAM" id="SSF82171">
    <property type="entry name" value="DPP6 N-terminal domain-like"/>
    <property type="match status" value="1"/>
</dbReference>
<sequence>MSERIRLRRSAAALLVALVTTGSALLLTACDPEGDTGTAAPSKAADSPAADKPSSPAGQSSPAKGGGTLNKTAGTKLTVSTGTNTVLMDGKSVDFGTVVRDLAWSPDGKHAAFIDGSGNLQTSDPDGSHKTVIAKAPTGTTWSHPTWQVYGPDEPHGAGTYLLFTADDKKALKLLSVEAKANAKPEPLHVGDSEAEKPLPDTGNQWPNSAGPAGMTVYANKNDGQVYFHDVISRTNGGVITKGSQPAISDDGEVVFVRSVSGHAHIFAKASEQGSKETDLTPDASVDYTEPVISHDGKTVAFRGPDGIYIVPAKGGKPDKITDTVGLPAYRS</sequence>
<dbReference type="PANTHER" id="PTHR36842:SF1">
    <property type="entry name" value="PROTEIN TOLB"/>
    <property type="match status" value="1"/>
</dbReference>